<dbReference type="Pfam" id="PF21056">
    <property type="entry name" value="ZSWIM1-3_RNaseH-like"/>
    <property type="match status" value="1"/>
</dbReference>
<gene>
    <name evidence="7" type="ORF">ElyMa_006807600</name>
</gene>
<evidence type="ECO:0000313" key="8">
    <source>
        <dbReference type="Proteomes" id="UP000762676"/>
    </source>
</evidence>
<proteinExistence type="predicted"/>
<evidence type="ECO:0000313" key="7">
    <source>
        <dbReference type="EMBL" id="GFS16872.1"/>
    </source>
</evidence>
<keyword evidence="3" id="KW-0862">Zinc</keyword>
<dbReference type="AlphaFoldDB" id="A0AAV4J7E3"/>
<evidence type="ECO:0000256" key="3">
    <source>
        <dbReference type="ARBA" id="ARBA00022833"/>
    </source>
</evidence>
<organism evidence="7 8">
    <name type="scientific">Elysia marginata</name>
    <dbReference type="NCBI Taxonomy" id="1093978"/>
    <lineage>
        <taxon>Eukaryota</taxon>
        <taxon>Metazoa</taxon>
        <taxon>Spiralia</taxon>
        <taxon>Lophotrochozoa</taxon>
        <taxon>Mollusca</taxon>
        <taxon>Gastropoda</taxon>
        <taxon>Heterobranchia</taxon>
        <taxon>Euthyneura</taxon>
        <taxon>Panpulmonata</taxon>
        <taxon>Sacoglossa</taxon>
        <taxon>Placobranchoidea</taxon>
        <taxon>Plakobranchidae</taxon>
        <taxon>Elysia</taxon>
    </lineage>
</organism>
<dbReference type="InterPro" id="IPR019786">
    <property type="entry name" value="Zinc_finger_PHD-type_CS"/>
</dbReference>
<dbReference type="InterPro" id="IPR007527">
    <property type="entry name" value="Znf_SWIM"/>
</dbReference>
<dbReference type="Proteomes" id="UP000762676">
    <property type="component" value="Unassembled WGS sequence"/>
</dbReference>
<evidence type="ECO:0000256" key="1">
    <source>
        <dbReference type="ARBA" id="ARBA00022723"/>
    </source>
</evidence>
<evidence type="ECO:0000259" key="6">
    <source>
        <dbReference type="PROSITE" id="PS50966"/>
    </source>
</evidence>
<feature type="compositionally biased region" description="Basic residues" evidence="5">
    <location>
        <begin position="739"/>
        <end position="763"/>
    </location>
</feature>
<feature type="non-terminal residue" evidence="7">
    <location>
        <position position="1"/>
    </location>
</feature>
<keyword evidence="2 4" id="KW-0863">Zinc-finger</keyword>
<comment type="caution">
    <text evidence="7">The sequence shown here is derived from an EMBL/GenBank/DDBJ whole genome shotgun (WGS) entry which is preliminary data.</text>
</comment>
<feature type="domain" description="SWIM-type" evidence="6">
    <location>
        <begin position="445"/>
        <end position="487"/>
    </location>
</feature>
<dbReference type="InterPro" id="IPR048324">
    <property type="entry name" value="ZSWIM1-3_RNaseH-like"/>
</dbReference>
<evidence type="ECO:0000256" key="5">
    <source>
        <dbReference type="SAM" id="MobiDB-lite"/>
    </source>
</evidence>
<dbReference type="PANTHER" id="PTHR31569">
    <property type="entry name" value="SWIM-TYPE DOMAIN-CONTAINING PROTEIN"/>
    <property type="match status" value="1"/>
</dbReference>
<dbReference type="InterPro" id="IPR052579">
    <property type="entry name" value="Zinc_finger_SWIM"/>
</dbReference>
<feature type="region of interest" description="Disordered" evidence="5">
    <location>
        <begin position="637"/>
        <end position="678"/>
    </location>
</feature>
<name>A0AAV4J7E3_9GAST</name>
<dbReference type="CDD" id="cd15489">
    <property type="entry name" value="PHD_SF"/>
    <property type="match status" value="1"/>
</dbReference>
<dbReference type="InterPro" id="IPR011011">
    <property type="entry name" value="Znf_FYVE_PHD"/>
</dbReference>
<dbReference type="EMBL" id="BMAT01013631">
    <property type="protein sequence ID" value="GFS16872.1"/>
    <property type="molecule type" value="Genomic_DNA"/>
</dbReference>
<keyword evidence="1" id="KW-0479">Metal-binding</keyword>
<dbReference type="SUPFAM" id="SSF57903">
    <property type="entry name" value="FYVE/PHD zinc finger"/>
    <property type="match status" value="1"/>
</dbReference>
<dbReference type="PROSITE" id="PS50966">
    <property type="entry name" value="ZF_SWIM"/>
    <property type="match status" value="1"/>
</dbReference>
<feature type="region of interest" description="Disordered" evidence="5">
    <location>
        <begin position="715"/>
        <end position="777"/>
    </location>
</feature>
<keyword evidence="8" id="KW-1185">Reference proteome</keyword>
<dbReference type="PROSITE" id="PS01359">
    <property type="entry name" value="ZF_PHD_1"/>
    <property type="match status" value="1"/>
</dbReference>
<accession>A0AAV4J7E3</accession>
<evidence type="ECO:0000256" key="4">
    <source>
        <dbReference type="PROSITE-ProRule" id="PRU00325"/>
    </source>
</evidence>
<protein>
    <submittedName>
        <fullName evidence="7">Zinc finger SWIM domain-containing protein 3</fullName>
    </submittedName>
</protein>
<sequence length="890" mass="100784">INRSDMAVSFQIGDVFNSFEEFEAKLKQYQQENFVVFVKEFCSKVKSLDLTHKNHPVDEKTAAVYPENRRPVITETVKAMAGAKITRKNLRHFISESQGICMLPQDVYNMSRRMNVCDKSDSEGVEELLRVIRDQGGHTKFGMNESGEFEFVLFVTAEMKNDLLRFPDILVMDVTYKVNKYLYPLVNVMCVDAEGGGRPVLHGFIRSESCVSVIACLDFLKSIMSDALCAPSVFFLDKDLSEIAAVRETFPEALVRLCSFHTATAVKRALQKQNLSSQQAAEILTYFKEQRDTRSQEKYEDILNSIRQNAPDETVRYFETNWWSKADIWAAHTRLHLQTLHVTTTNHVESYHSKIKQTLSLHTRLTDCMKTLLDHDADLVRTKDIKTHLHNISHSYNVKHADPQLEKIINSLTSFSGKLVTEQYNLAMTVKYTHTPLASSSDNSFQITGETLTRNTYTLSPSSCDCEFFSNFNLPCRHVFSLRNFLKQPLYSYDLLSNSRFLKTEQVHTDNTPSTPHATDIVSSRRSARTQEGRYRIVSAVTSRLNAVFHVMGENCFNHRMEQLEQFLELVTEDKNFCILEVTGSDNQTDIETLTQPSTSTSNACVSAETVTLLDNPVSETVTVVEIDMSENEFLTQSDQTGFSRTSRSEHSVQTLTNNDRTGLNTTENCPDLTQTNIDMTGRGMTETMTFTCPDLTQTQTDIDMTETLTVSVTDQTETRTAAPPDDCDRPGFSGVKLPKVKVRGRPRKAQAFTRQHKKKVQMTKKGVNSTDTSRDDQQKWTAIDMTDHSTAAVDKDCTVTLSTVSASVSVSPIHDESVCDSCGLNELDKDACMEGKLVWVQCTRCERKYHRQCLSPDMRVANYVCYFCLPGVVREMKSVLDDCFHNSSL</sequence>
<dbReference type="PANTHER" id="PTHR31569:SF4">
    <property type="entry name" value="SWIM-TYPE DOMAIN-CONTAINING PROTEIN"/>
    <property type="match status" value="1"/>
</dbReference>
<evidence type="ECO:0000256" key="2">
    <source>
        <dbReference type="ARBA" id="ARBA00022771"/>
    </source>
</evidence>
<reference evidence="7 8" key="1">
    <citation type="journal article" date="2021" name="Elife">
        <title>Chloroplast acquisition without the gene transfer in kleptoplastic sea slugs, Plakobranchus ocellatus.</title>
        <authorList>
            <person name="Maeda T."/>
            <person name="Takahashi S."/>
            <person name="Yoshida T."/>
            <person name="Shimamura S."/>
            <person name="Takaki Y."/>
            <person name="Nagai Y."/>
            <person name="Toyoda A."/>
            <person name="Suzuki Y."/>
            <person name="Arimoto A."/>
            <person name="Ishii H."/>
            <person name="Satoh N."/>
            <person name="Nishiyama T."/>
            <person name="Hasebe M."/>
            <person name="Maruyama T."/>
            <person name="Minagawa J."/>
            <person name="Obokata J."/>
            <person name="Shigenobu S."/>
        </authorList>
    </citation>
    <scope>NUCLEOTIDE SEQUENCE [LARGE SCALE GENOMIC DNA]</scope>
</reference>
<dbReference type="GO" id="GO:0008270">
    <property type="term" value="F:zinc ion binding"/>
    <property type="evidence" value="ECO:0007669"/>
    <property type="project" value="UniProtKB-KW"/>
</dbReference>